<dbReference type="Proteomes" id="UP001177021">
    <property type="component" value="Unassembled WGS sequence"/>
</dbReference>
<evidence type="ECO:0000313" key="1">
    <source>
        <dbReference type="EMBL" id="CAJ2641803.1"/>
    </source>
</evidence>
<name>A0ACB0JCX0_TRIPR</name>
<comment type="caution">
    <text evidence="1">The sequence shown here is derived from an EMBL/GenBank/DDBJ whole genome shotgun (WGS) entry which is preliminary data.</text>
</comment>
<keyword evidence="2" id="KW-1185">Reference proteome</keyword>
<sequence length="174" mass="19225">MELSDNNIYGHLYPNWGKCKSLTSLKISYNNLTGSIPPELGKATNLHELNLSSNHLTGKIPKELGNLALFLKLSISKNQLSEVLVQLASLQERTILDFATNNLSGFIPEKHGRLVMLLQLNLSQNIFEGNISVEFSQFKVIENLDLSGNFLNGTILAMLGQLNHLCSSFEIAAL</sequence>
<gene>
    <name evidence="1" type="ORF">MILVUS5_LOCUS11372</name>
</gene>
<protein>
    <submittedName>
        <fullName evidence="1">Uncharacterized protein</fullName>
    </submittedName>
</protein>
<evidence type="ECO:0000313" key="2">
    <source>
        <dbReference type="Proteomes" id="UP001177021"/>
    </source>
</evidence>
<reference evidence="1" key="1">
    <citation type="submission" date="2023-10" db="EMBL/GenBank/DDBJ databases">
        <authorList>
            <person name="Rodriguez Cubillos JULIANA M."/>
            <person name="De Vega J."/>
        </authorList>
    </citation>
    <scope>NUCLEOTIDE SEQUENCE</scope>
</reference>
<proteinExistence type="predicted"/>
<organism evidence="1 2">
    <name type="scientific">Trifolium pratense</name>
    <name type="common">Red clover</name>
    <dbReference type="NCBI Taxonomy" id="57577"/>
    <lineage>
        <taxon>Eukaryota</taxon>
        <taxon>Viridiplantae</taxon>
        <taxon>Streptophyta</taxon>
        <taxon>Embryophyta</taxon>
        <taxon>Tracheophyta</taxon>
        <taxon>Spermatophyta</taxon>
        <taxon>Magnoliopsida</taxon>
        <taxon>eudicotyledons</taxon>
        <taxon>Gunneridae</taxon>
        <taxon>Pentapetalae</taxon>
        <taxon>rosids</taxon>
        <taxon>fabids</taxon>
        <taxon>Fabales</taxon>
        <taxon>Fabaceae</taxon>
        <taxon>Papilionoideae</taxon>
        <taxon>50 kb inversion clade</taxon>
        <taxon>NPAAA clade</taxon>
        <taxon>Hologalegina</taxon>
        <taxon>IRL clade</taxon>
        <taxon>Trifolieae</taxon>
        <taxon>Trifolium</taxon>
    </lineage>
</organism>
<accession>A0ACB0JCX0</accession>
<dbReference type="EMBL" id="CASHSV030000024">
    <property type="protein sequence ID" value="CAJ2641803.1"/>
    <property type="molecule type" value="Genomic_DNA"/>
</dbReference>